<comment type="caution">
    <text evidence="1">The sequence shown here is derived from an EMBL/GenBank/DDBJ whole genome shotgun (WGS) entry which is preliminary data.</text>
</comment>
<evidence type="ECO:0000313" key="1">
    <source>
        <dbReference type="EMBL" id="GBM77476.1"/>
    </source>
</evidence>
<dbReference type="OrthoDB" id="416987at2759"/>
<sequence length="119" mass="13092">MENLRVHKIESSDLICTENEIGLLIGSTLIEKLLTGRCVQLSFGLAAIHAKLGWTVIGKETGLCSNDDNPVLDSVQTVLSLNVNNASLGELWDIEFLAYVIQLKMFLKCCISRAVERVS</sequence>
<protein>
    <recommendedName>
        <fullName evidence="3">Peptidase aspartic putative domain-containing protein</fullName>
    </recommendedName>
</protein>
<evidence type="ECO:0000313" key="2">
    <source>
        <dbReference type="Proteomes" id="UP000499080"/>
    </source>
</evidence>
<reference evidence="1 2" key="1">
    <citation type="journal article" date="2019" name="Sci. Rep.">
        <title>Orb-weaving spider Araneus ventricosus genome elucidates the spidroin gene catalogue.</title>
        <authorList>
            <person name="Kono N."/>
            <person name="Nakamura H."/>
            <person name="Ohtoshi R."/>
            <person name="Moran D.A.P."/>
            <person name="Shinohara A."/>
            <person name="Yoshida Y."/>
            <person name="Fujiwara M."/>
            <person name="Mori M."/>
            <person name="Tomita M."/>
            <person name="Arakawa K."/>
        </authorList>
    </citation>
    <scope>NUCLEOTIDE SEQUENCE [LARGE SCALE GENOMIC DNA]</scope>
</reference>
<proteinExistence type="predicted"/>
<dbReference type="EMBL" id="BGPR01002692">
    <property type="protein sequence ID" value="GBM77476.1"/>
    <property type="molecule type" value="Genomic_DNA"/>
</dbReference>
<accession>A0A4Y2IKJ5</accession>
<dbReference type="Proteomes" id="UP000499080">
    <property type="component" value="Unassembled WGS sequence"/>
</dbReference>
<dbReference type="AlphaFoldDB" id="A0A4Y2IKJ5"/>
<gene>
    <name evidence="1" type="ORF">AVEN_94285_1</name>
</gene>
<keyword evidence="2" id="KW-1185">Reference proteome</keyword>
<evidence type="ECO:0008006" key="3">
    <source>
        <dbReference type="Google" id="ProtNLM"/>
    </source>
</evidence>
<name>A0A4Y2IKJ5_ARAVE</name>
<organism evidence="1 2">
    <name type="scientific">Araneus ventricosus</name>
    <name type="common">Orbweaver spider</name>
    <name type="synonym">Epeira ventricosa</name>
    <dbReference type="NCBI Taxonomy" id="182803"/>
    <lineage>
        <taxon>Eukaryota</taxon>
        <taxon>Metazoa</taxon>
        <taxon>Ecdysozoa</taxon>
        <taxon>Arthropoda</taxon>
        <taxon>Chelicerata</taxon>
        <taxon>Arachnida</taxon>
        <taxon>Araneae</taxon>
        <taxon>Araneomorphae</taxon>
        <taxon>Entelegynae</taxon>
        <taxon>Araneoidea</taxon>
        <taxon>Araneidae</taxon>
        <taxon>Araneus</taxon>
    </lineage>
</organism>